<organism evidence="1 2">
    <name type="scientific">Actinomadura rugatobispora</name>
    <dbReference type="NCBI Taxonomy" id="1994"/>
    <lineage>
        <taxon>Bacteria</taxon>
        <taxon>Bacillati</taxon>
        <taxon>Actinomycetota</taxon>
        <taxon>Actinomycetes</taxon>
        <taxon>Streptosporangiales</taxon>
        <taxon>Thermomonosporaceae</taxon>
        <taxon>Actinomadura</taxon>
    </lineage>
</organism>
<accession>A0ABW0ZRW2</accession>
<proteinExistence type="predicted"/>
<dbReference type="SUPFAM" id="SSF54593">
    <property type="entry name" value="Glyoxalase/Bleomycin resistance protein/Dihydroxybiphenyl dioxygenase"/>
    <property type="match status" value="1"/>
</dbReference>
<keyword evidence="2" id="KW-1185">Reference proteome</keyword>
<dbReference type="InterPro" id="IPR029068">
    <property type="entry name" value="Glyas_Bleomycin-R_OHBP_Dase"/>
</dbReference>
<sequence length="307" mass="34053">MFEQLASADLFVHDSQRAYDVLRGPLGLFEPRGIWRQVWPDWGFDARWCRTNLDLAVSPTHVEIIAPLDSPDPSIGHPQMRAMYDAQGGRLYKTHSTPIAVDDVEELARRLSRAGAIFRLDEPEGELPFPRLWLGRAADRPGDYDPTSDGGLYLEFVPALNFPTKADDTKQPPAGHPVKRVSARTMIVDDIDSTLTTLDHNLGWSPSAAVARRRDDRVAVFTFDHPGSAALEVVEPGERGPAREYHQAWGFGPYALALEVTDRASAVAALVEGGLLEDDPGTDVIRPDYRRTFGVQLEFHDGERSST</sequence>
<reference evidence="2" key="1">
    <citation type="journal article" date="2019" name="Int. J. Syst. Evol. Microbiol.">
        <title>The Global Catalogue of Microorganisms (GCM) 10K type strain sequencing project: providing services to taxonomists for standard genome sequencing and annotation.</title>
        <authorList>
            <consortium name="The Broad Institute Genomics Platform"/>
            <consortium name="The Broad Institute Genome Sequencing Center for Infectious Disease"/>
            <person name="Wu L."/>
            <person name="Ma J."/>
        </authorList>
    </citation>
    <scope>NUCLEOTIDE SEQUENCE [LARGE SCALE GENOMIC DNA]</scope>
    <source>
        <strain evidence="2">KCTC 42087</strain>
    </source>
</reference>
<dbReference type="RefSeq" id="WP_378280917.1">
    <property type="nucleotide sequence ID" value="NZ_JBHSON010000007.1"/>
</dbReference>
<evidence type="ECO:0000313" key="1">
    <source>
        <dbReference type="EMBL" id="MFC5745293.1"/>
    </source>
</evidence>
<comment type="caution">
    <text evidence="1">The sequence shown here is derived from an EMBL/GenBank/DDBJ whole genome shotgun (WGS) entry which is preliminary data.</text>
</comment>
<gene>
    <name evidence="1" type="ORF">ACFPZN_06715</name>
</gene>
<dbReference type="Proteomes" id="UP001596074">
    <property type="component" value="Unassembled WGS sequence"/>
</dbReference>
<name>A0ABW0ZRW2_9ACTN</name>
<dbReference type="EMBL" id="JBHSON010000007">
    <property type="protein sequence ID" value="MFC5745293.1"/>
    <property type="molecule type" value="Genomic_DNA"/>
</dbReference>
<evidence type="ECO:0008006" key="3">
    <source>
        <dbReference type="Google" id="ProtNLM"/>
    </source>
</evidence>
<protein>
    <recommendedName>
        <fullName evidence="3">VOC family protein</fullName>
    </recommendedName>
</protein>
<dbReference type="Gene3D" id="3.10.180.10">
    <property type="entry name" value="2,3-Dihydroxybiphenyl 1,2-Dioxygenase, domain 1"/>
    <property type="match status" value="2"/>
</dbReference>
<evidence type="ECO:0000313" key="2">
    <source>
        <dbReference type="Proteomes" id="UP001596074"/>
    </source>
</evidence>